<sequence>MLRILIVEDEDIIRKGLVYTTDWLSMDCVVVAEAANGQEGYEKILEYRPDVVIADIYMPYLDGIEMIEKASETVHFKSILLTSYAEFDYARRAIAARVSEYLLKPVDEQKLADILKGLAGELACERQKDQALVQVEQAELEGGNLNLEYYKNLDRTENHYVSMAVERIRTDYGSKISIESICEELGVSASYLSRKFKEVTGQTFLDFLNKYRVQQAVALLNTGSYRINEISDATGFTDYKHFCTVFKKYTSKSPTKFIKEI</sequence>
<evidence type="ECO:0000256" key="10">
    <source>
        <dbReference type="PROSITE-ProRule" id="PRU00169"/>
    </source>
</evidence>
<dbReference type="SUPFAM" id="SSF46689">
    <property type="entry name" value="Homeodomain-like"/>
    <property type="match status" value="2"/>
</dbReference>
<dbReference type="CDD" id="cd17536">
    <property type="entry name" value="REC_YesN-like"/>
    <property type="match status" value="1"/>
</dbReference>
<dbReference type="InterPro" id="IPR001789">
    <property type="entry name" value="Sig_transdc_resp-reg_receiver"/>
</dbReference>
<dbReference type="InterPro" id="IPR011006">
    <property type="entry name" value="CheY-like_superfamily"/>
</dbReference>
<dbReference type="Pfam" id="PF12833">
    <property type="entry name" value="HTH_18"/>
    <property type="match status" value="1"/>
</dbReference>
<feature type="domain" description="Response regulatory" evidence="12">
    <location>
        <begin position="3"/>
        <end position="119"/>
    </location>
</feature>
<keyword evidence="14" id="KW-1185">Reference proteome</keyword>
<dbReference type="Proteomes" id="UP001437460">
    <property type="component" value="Unassembled WGS sequence"/>
</dbReference>
<evidence type="ECO:0000256" key="9">
    <source>
        <dbReference type="ARBA" id="ARBA00024867"/>
    </source>
</evidence>
<reference evidence="13 14" key="1">
    <citation type="submission" date="2024-03" db="EMBL/GenBank/DDBJ databases">
        <title>Human intestinal bacterial collection.</title>
        <authorList>
            <person name="Pauvert C."/>
            <person name="Hitch T.C.A."/>
            <person name="Clavel T."/>
        </authorList>
    </citation>
    <scope>NUCLEOTIDE SEQUENCE [LARGE SCALE GENOMIC DNA]</scope>
    <source>
        <strain evidence="13 14">CLA-AP-H27</strain>
    </source>
</reference>
<dbReference type="InterPro" id="IPR018060">
    <property type="entry name" value="HTH_AraC"/>
</dbReference>
<keyword evidence="6" id="KW-0805">Transcription regulation</keyword>
<proteinExistence type="predicted"/>
<evidence type="ECO:0000256" key="2">
    <source>
        <dbReference type="ARBA" id="ARBA00018672"/>
    </source>
</evidence>
<name>A0ABV1HLA8_9FIRM</name>
<evidence type="ECO:0000313" key="13">
    <source>
        <dbReference type="EMBL" id="MEQ2563103.1"/>
    </source>
</evidence>
<dbReference type="PROSITE" id="PS50110">
    <property type="entry name" value="RESPONSE_REGULATORY"/>
    <property type="match status" value="1"/>
</dbReference>
<feature type="modified residue" description="4-aspartylphosphate" evidence="10">
    <location>
        <position position="55"/>
    </location>
</feature>
<comment type="caution">
    <text evidence="13">The sequence shown here is derived from an EMBL/GenBank/DDBJ whole genome shotgun (WGS) entry which is preliminary data.</text>
</comment>
<evidence type="ECO:0000256" key="6">
    <source>
        <dbReference type="ARBA" id="ARBA00023015"/>
    </source>
</evidence>
<dbReference type="PROSITE" id="PS01124">
    <property type="entry name" value="HTH_ARAC_FAMILY_2"/>
    <property type="match status" value="1"/>
</dbReference>
<dbReference type="EMBL" id="JBBMFJ010000014">
    <property type="protein sequence ID" value="MEQ2563103.1"/>
    <property type="molecule type" value="Genomic_DNA"/>
</dbReference>
<dbReference type="RefSeq" id="WP_349229308.1">
    <property type="nucleotide sequence ID" value="NZ_JBBMFJ010000014.1"/>
</dbReference>
<comment type="subcellular location">
    <subcellularLocation>
        <location evidence="1">Cytoplasm</location>
    </subcellularLocation>
</comment>
<keyword evidence="5" id="KW-0902">Two-component regulatory system</keyword>
<dbReference type="PROSITE" id="PS00041">
    <property type="entry name" value="HTH_ARAC_FAMILY_1"/>
    <property type="match status" value="1"/>
</dbReference>
<gene>
    <name evidence="13" type="ORF">WMO41_07990</name>
</gene>
<evidence type="ECO:0000256" key="3">
    <source>
        <dbReference type="ARBA" id="ARBA00022490"/>
    </source>
</evidence>
<dbReference type="InterPro" id="IPR018062">
    <property type="entry name" value="HTH_AraC-typ_CS"/>
</dbReference>
<keyword evidence="3" id="KW-0963">Cytoplasm</keyword>
<evidence type="ECO:0000259" key="11">
    <source>
        <dbReference type="PROSITE" id="PS01124"/>
    </source>
</evidence>
<dbReference type="SUPFAM" id="SSF52172">
    <property type="entry name" value="CheY-like"/>
    <property type="match status" value="1"/>
</dbReference>
<keyword evidence="8" id="KW-0804">Transcription</keyword>
<dbReference type="Pfam" id="PF00072">
    <property type="entry name" value="Response_reg"/>
    <property type="match status" value="1"/>
</dbReference>
<dbReference type="SMART" id="SM00448">
    <property type="entry name" value="REC"/>
    <property type="match status" value="1"/>
</dbReference>
<protein>
    <recommendedName>
        <fullName evidence="2">Stage 0 sporulation protein A homolog</fullName>
    </recommendedName>
</protein>
<evidence type="ECO:0000313" key="14">
    <source>
        <dbReference type="Proteomes" id="UP001437460"/>
    </source>
</evidence>
<evidence type="ECO:0000256" key="5">
    <source>
        <dbReference type="ARBA" id="ARBA00023012"/>
    </source>
</evidence>
<dbReference type="InterPro" id="IPR051552">
    <property type="entry name" value="HptR"/>
</dbReference>
<organism evidence="13 14">
    <name type="scientific">Ventrimonas faecis</name>
    <dbReference type="NCBI Taxonomy" id="3133170"/>
    <lineage>
        <taxon>Bacteria</taxon>
        <taxon>Bacillati</taxon>
        <taxon>Bacillota</taxon>
        <taxon>Clostridia</taxon>
        <taxon>Lachnospirales</taxon>
        <taxon>Lachnospiraceae</taxon>
        <taxon>Ventrimonas</taxon>
    </lineage>
</organism>
<dbReference type="PANTHER" id="PTHR42713">
    <property type="entry name" value="HISTIDINE KINASE-RELATED"/>
    <property type="match status" value="1"/>
</dbReference>
<dbReference type="SMART" id="SM00342">
    <property type="entry name" value="HTH_ARAC"/>
    <property type="match status" value="1"/>
</dbReference>
<feature type="domain" description="HTH araC/xylS-type" evidence="11">
    <location>
        <begin position="162"/>
        <end position="260"/>
    </location>
</feature>
<dbReference type="Gene3D" id="3.40.50.2300">
    <property type="match status" value="1"/>
</dbReference>
<accession>A0ABV1HLA8</accession>
<evidence type="ECO:0000259" key="12">
    <source>
        <dbReference type="PROSITE" id="PS50110"/>
    </source>
</evidence>
<dbReference type="InterPro" id="IPR009057">
    <property type="entry name" value="Homeodomain-like_sf"/>
</dbReference>
<dbReference type="PANTHER" id="PTHR42713:SF3">
    <property type="entry name" value="TRANSCRIPTIONAL REGULATORY PROTEIN HPTR"/>
    <property type="match status" value="1"/>
</dbReference>
<evidence type="ECO:0000256" key="4">
    <source>
        <dbReference type="ARBA" id="ARBA00022553"/>
    </source>
</evidence>
<dbReference type="Gene3D" id="1.10.10.60">
    <property type="entry name" value="Homeodomain-like"/>
    <property type="match status" value="2"/>
</dbReference>
<evidence type="ECO:0000256" key="1">
    <source>
        <dbReference type="ARBA" id="ARBA00004496"/>
    </source>
</evidence>
<evidence type="ECO:0000256" key="7">
    <source>
        <dbReference type="ARBA" id="ARBA00023125"/>
    </source>
</evidence>
<evidence type="ECO:0000256" key="8">
    <source>
        <dbReference type="ARBA" id="ARBA00023163"/>
    </source>
</evidence>
<keyword evidence="7" id="KW-0238">DNA-binding</keyword>
<comment type="function">
    <text evidence="9">May play the central regulatory role in sporulation. It may be an element of the effector pathway responsible for the activation of sporulation genes in response to nutritional stress. Spo0A may act in concert with spo0H (a sigma factor) to control the expression of some genes that are critical to the sporulation process.</text>
</comment>
<keyword evidence="4 10" id="KW-0597">Phosphoprotein</keyword>